<reference evidence="6" key="1">
    <citation type="submission" date="2021-01" db="EMBL/GenBank/DDBJ databases">
        <title>Whole genome shotgun sequence of Catellatospora methionotrophica NBRC 14553.</title>
        <authorList>
            <person name="Komaki H."/>
            <person name="Tamura T."/>
        </authorList>
    </citation>
    <scope>NUCLEOTIDE SEQUENCE</scope>
    <source>
        <strain evidence="6">NBRC 14553</strain>
    </source>
</reference>
<comment type="similarity">
    <text evidence="2 4">Belongs to the Nudix hydrolase family.</text>
</comment>
<dbReference type="Gene3D" id="3.90.79.10">
    <property type="entry name" value="Nucleoside Triphosphate Pyrophosphohydrolase"/>
    <property type="match status" value="1"/>
</dbReference>
<dbReference type="PRINTS" id="PR00502">
    <property type="entry name" value="NUDIXFAMILY"/>
</dbReference>
<dbReference type="PROSITE" id="PS00893">
    <property type="entry name" value="NUDIX_BOX"/>
    <property type="match status" value="1"/>
</dbReference>
<evidence type="ECO:0000256" key="4">
    <source>
        <dbReference type="RuleBase" id="RU003476"/>
    </source>
</evidence>
<dbReference type="AlphaFoldDB" id="A0A8J3LP93"/>
<dbReference type="EMBL" id="BONJ01000045">
    <property type="protein sequence ID" value="GIG18936.1"/>
    <property type="molecule type" value="Genomic_DNA"/>
</dbReference>
<feature type="domain" description="Nudix hydrolase" evidence="5">
    <location>
        <begin position="20"/>
        <end position="151"/>
    </location>
</feature>
<dbReference type="SUPFAM" id="SSF55811">
    <property type="entry name" value="Nudix"/>
    <property type="match status" value="1"/>
</dbReference>
<evidence type="ECO:0000256" key="2">
    <source>
        <dbReference type="ARBA" id="ARBA00005582"/>
    </source>
</evidence>
<organism evidence="6 7">
    <name type="scientific">Catellatospora methionotrophica</name>
    <dbReference type="NCBI Taxonomy" id="121620"/>
    <lineage>
        <taxon>Bacteria</taxon>
        <taxon>Bacillati</taxon>
        <taxon>Actinomycetota</taxon>
        <taxon>Actinomycetes</taxon>
        <taxon>Micromonosporales</taxon>
        <taxon>Micromonosporaceae</taxon>
        <taxon>Catellatospora</taxon>
    </lineage>
</organism>
<dbReference type="PANTHER" id="PTHR43046:SF16">
    <property type="entry name" value="ADP-RIBOSE PYROPHOSPHATASE YJHB-RELATED"/>
    <property type="match status" value="1"/>
</dbReference>
<gene>
    <name evidence="6" type="ORF">Cme02nite_72680</name>
</gene>
<sequence>MAAVNRRRDHYHDPDAPLATRVVPGGVAVIADEHGRVLLQRRADSGNWSLPGGTMEIGETLEQCVVREVREETGLDIEITGLVGVYTDPGHVIAYGDGEVRQQFSLVYRARVTGGLLTISDESTDLRYVDPAAFAALPIHESTRLRLRHHLDRRPTPYLG</sequence>
<keyword evidence="3 4" id="KW-0378">Hydrolase</keyword>
<dbReference type="PROSITE" id="PS51462">
    <property type="entry name" value="NUDIX"/>
    <property type="match status" value="1"/>
</dbReference>
<dbReference type="InterPro" id="IPR020476">
    <property type="entry name" value="Nudix_hydrolase"/>
</dbReference>
<dbReference type="GO" id="GO:0016787">
    <property type="term" value="F:hydrolase activity"/>
    <property type="evidence" value="ECO:0007669"/>
    <property type="project" value="UniProtKB-KW"/>
</dbReference>
<comment type="cofactor">
    <cofactor evidence="1">
        <name>Mg(2+)</name>
        <dbReference type="ChEBI" id="CHEBI:18420"/>
    </cofactor>
</comment>
<dbReference type="PANTHER" id="PTHR43046">
    <property type="entry name" value="GDP-MANNOSE MANNOSYL HYDROLASE"/>
    <property type="match status" value="1"/>
</dbReference>
<comment type="caution">
    <text evidence="6">The sequence shown here is derived from an EMBL/GenBank/DDBJ whole genome shotgun (WGS) entry which is preliminary data.</text>
</comment>
<dbReference type="Pfam" id="PF00293">
    <property type="entry name" value="NUDIX"/>
    <property type="match status" value="1"/>
</dbReference>
<accession>A0A8J3LP93</accession>
<evidence type="ECO:0000313" key="7">
    <source>
        <dbReference type="Proteomes" id="UP000660339"/>
    </source>
</evidence>
<protein>
    <submittedName>
        <fullName evidence="6">Putative MutT/NUDIX-like protein</fullName>
    </submittedName>
</protein>
<evidence type="ECO:0000313" key="6">
    <source>
        <dbReference type="EMBL" id="GIG18936.1"/>
    </source>
</evidence>
<evidence type="ECO:0000256" key="3">
    <source>
        <dbReference type="ARBA" id="ARBA00022801"/>
    </source>
</evidence>
<keyword evidence="7" id="KW-1185">Reference proteome</keyword>
<proteinExistence type="inferred from homology"/>
<evidence type="ECO:0000256" key="1">
    <source>
        <dbReference type="ARBA" id="ARBA00001946"/>
    </source>
</evidence>
<name>A0A8J3LP93_9ACTN</name>
<dbReference type="Proteomes" id="UP000660339">
    <property type="component" value="Unassembled WGS sequence"/>
</dbReference>
<dbReference type="InterPro" id="IPR020084">
    <property type="entry name" value="NUDIX_hydrolase_CS"/>
</dbReference>
<dbReference type="InterPro" id="IPR015797">
    <property type="entry name" value="NUDIX_hydrolase-like_dom_sf"/>
</dbReference>
<dbReference type="InterPro" id="IPR000086">
    <property type="entry name" value="NUDIX_hydrolase_dom"/>
</dbReference>
<evidence type="ECO:0000259" key="5">
    <source>
        <dbReference type="PROSITE" id="PS51462"/>
    </source>
</evidence>